<dbReference type="Gene3D" id="3.40.50.720">
    <property type="entry name" value="NAD(P)-binding Rossmann-like Domain"/>
    <property type="match status" value="2"/>
</dbReference>
<gene>
    <name evidence="7" type="ORF">COV64_02230</name>
</gene>
<dbReference type="SUPFAM" id="SSF52283">
    <property type="entry name" value="Formate/glycerate dehydrogenase catalytic domain-like"/>
    <property type="match status" value="1"/>
</dbReference>
<name>A0A2H0MQZ7_9BACT</name>
<dbReference type="EMBL" id="PCWI01000048">
    <property type="protein sequence ID" value="PIQ98264.1"/>
    <property type="molecule type" value="Genomic_DNA"/>
</dbReference>
<dbReference type="PROSITE" id="PS00065">
    <property type="entry name" value="D_2_HYDROXYACID_DH_1"/>
    <property type="match status" value="1"/>
</dbReference>
<evidence type="ECO:0000256" key="1">
    <source>
        <dbReference type="ARBA" id="ARBA00005854"/>
    </source>
</evidence>
<dbReference type="Pfam" id="PF02826">
    <property type="entry name" value="2-Hacid_dh_C"/>
    <property type="match status" value="1"/>
</dbReference>
<dbReference type="Pfam" id="PF00389">
    <property type="entry name" value="2-Hacid_dh"/>
    <property type="match status" value="1"/>
</dbReference>
<evidence type="ECO:0000259" key="6">
    <source>
        <dbReference type="Pfam" id="PF02826"/>
    </source>
</evidence>
<protein>
    <submittedName>
        <fullName evidence="7">3-phosphoglycerate dehydrogenase</fullName>
    </submittedName>
</protein>
<evidence type="ECO:0000256" key="2">
    <source>
        <dbReference type="ARBA" id="ARBA00023002"/>
    </source>
</evidence>
<dbReference type="SUPFAM" id="SSF51735">
    <property type="entry name" value="NAD(P)-binding Rossmann-fold domains"/>
    <property type="match status" value="1"/>
</dbReference>
<evidence type="ECO:0000259" key="5">
    <source>
        <dbReference type="Pfam" id="PF00389"/>
    </source>
</evidence>
<sequence>MKILITDPISLEGKEILRREGFEVIEKIGLSKEELKMAIKEVDGIILRSKTKLDKEIIGAANNLKVIGRAGTGLDNIDLEAVRDKKIEVLNTPEAVTVSVAELTLGLIFACARNIKKATLFLKEGKWEKEKLEGVEIYGKTLGIIGLGRIGKEVAKRAISLGMKVIFYDPSIDYFEGVEKVSLDSLFTLSDIITVHVPLTPQTYHLVSRELFSKMKEGTIFINCARGGIIDEEALYEMLSGGKFFAVGLDVFEKEPAIGNKLLELPNVVVTPHLGAQTIEAQKRAGIEIAETIVKFFKADH</sequence>
<dbReference type="Proteomes" id="UP000229381">
    <property type="component" value="Unassembled WGS sequence"/>
</dbReference>
<evidence type="ECO:0000313" key="7">
    <source>
        <dbReference type="EMBL" id="PIQ98264.1"/>
    </source>
</evidence>
<dbReference type="InterPro" id="IPR029753">
    <property type="entry name" value="D-isomer_DH_CS"/>
</dbReference>
<comment type="similarity">
    <text evidence="1 4">Belongs to the D-isomer specific 2-hydroxyacid dehydrogenase family.</text>
</comment>
<evidence type="ECO:0000256" key="4">
    <source>
        <dbReference type="RuleBase" id="RU003719"/>
    </source>
</evidence>
<evidence type="ECO:0000313" key="8">
    <source>
        <dbReference type="Proteomes" id="UP000229381"/>
    </source>
</evidence>
<keyword evidence="2 4" id="KW-0560">Oxidoreductase</keyword>
<evidence type="ECO:0000256" key="3">
    <source>
        <dbReference type="ARBA" id="ARBA00023027"/>
    </source>
</evidence>
<dbReference type="PROSITE" id="PS00670">
    <property type="entry name" value="D_2_HYDROXYACID_DH_2"/>
    <property type="match status" value="1"/>
</dbReference>
<feature type="domain" description="D-isomer specific 2-hydroxyacid dehydrogenase NAD-binding" evidence="6">
    <location>
        <begin position="105"/>
        <end position="275"/>
    </location>
</feature>
<dbReference type="PANTHER" id="PTHR42938">
    <property type="entry name" value="FORMATE DEHYDROGENASE 1"/>
    <property type="match status" value="1"/>
</dbReference>
<keyword evidence="3" id="KW-0520">NAD</keyword>
<reference evidence="7 8" key="1">
    <citation type="submission" date="2017-09" db="EMBL/GenBank/DDBJ databases">
        <title>Depth-based differentiation of microbial function through sediment-hosted aquifers and enrichment of novel symbionts in the deep terrestrial subsurface.</title>
        <authorList>
            <person name="Probst A.J."/>
            <person name="Ladd B."/>
            <person name="Jarett J.K."/>
            <person name="Geller-Mcgrath D.E."/>
            <person name="Sieber C.M."/>
            <person name="Emerson J.B."/>
            <person name="Anantharaman K."/>
            <person name="Thomas B.C."/>
            <person name="Malmstrom R."/>
            <person name="Stieglmeier M."/>
            <person name="Klingl A."/>
            <person name="Woyke T."/>
            <person name="Ryan C.M."/>
            <person name="Banfield J.F."/>
        </authorList>
    </citation>
    <scope>NUCLEOTIDE SEQUENCE [LARGE SCALE GENOMIC DNA]</scope>
    <source>
        <strain evidence="7">CG11_big_fil_rev_8_21_14_0_20_39_9</strain>
    </source>
</reference>
<proteinExistence type="inferred from homology"/>
<dbReference type="GO" id="GO:0016616">
    <property type="term" value="F:oxidoreductase activity, acting on the CH-OH group of donors, NAD or NADP as acceptor"/>
    <property type="evidence" value="ECO:0007669"/>
    <property type="project" value="InterPro"/>
</dbReference>
<dbReference type="PROSITE" id="PS00671">
    <property type="entry name" value="D_2_HYDROXYACID_DH_3"/>
    <property type="match status" value="1"/>
</dbReference>
<accession>A0A2H0MQZ7</accession>
<comment type="caution">
    <text evidence="7">The sequence shown here is derived from an EMBL/GenBank/DDBJ whole genome shotgun (WGS) entry which is preliminary data.</text>
</comment>
<dbReference type="GO" id="GO:0051287">
    <property type="term" value="F:NAD binding"/>
    <property type="evidence" value="ECO:0007669"/>
    <property type="project" value="InterPro"/>
</dbReference>
<dbReference type="InterPro" id="IPR006140">
    <property type="entry name" value="D-isomer_DH_NAD-bd"/>
</dbReference>
<organism evidence="7 8">
    <name type="scientific">Candidatus Nealsonbacteria bacterium CG11_big_fil_rev_8_21_14_0_20_39_9</name>
    <dbReference type="NCBI Taxonomy" id="1974715"/>
    <lineage>
        <taxon>Bacteria</taxon>
        <taxon>Candidatus Nealsoniibacteriota</taxon>
    </lineage>
</organism>
<dbReference type="CDD" id="cd12173">
    <property type="entry name" value="PGDH_4"/>
    <property type="match status" value="1"/>
</dbReference>
<dbReference type="InterPro" id="IPR036291">
    <property type="entry name" value="NAD(P)-bd_dom_sf"/>
</dbReference>
<dbReference type="AlphaFoldDB" id="A0A2H0MQZ7"/>
<feature type="domain" description="D-isomer specific 2-hydroxyacid dehydrogenase catalytic" evidence="5">
    <location>
        <begin position="3"/>
        <end position="299"/>
    </location>
</feature>
<dbReference type="InterPro" id="IPR029752">
    <property type="entry name" value="D-isomer_DH_CS1"/>
</dbReference>
<dbReference type="PANTHER" id="PTHR42938:SF47">
    <property type="entry name" value="HYDROXYPYRUVATE REDUCTASE"/>
    <property type="match status" value="1"/>
</dbReference>
<dbReference type="InterPro" id="IPR006139">
    <property type="entry name" value="D-isomer_2_OHA_DH_cat_dom"/>
</dbReference>
<dbReference type="FunFam" id="3.40.50.720:FF:000021">
    <property type="entry name" value="D-3-phosphoglycerate dehydrogenase"/>
    <property type="match status" value="1"/>
</dbReference>